<dbReference type="InterPro" id="IPR002068">
    <property type="entry name" value="A-crystallin/Hsp20_dom"/>
</dbReference>
<evidence type="ECO:0000256" key="2">
    <source>
        <dbReference type="RuleBase" id="RU003616"/>
    </source>
</evidence>
<dbReference type="CDD" id="cd06464">
    <property type="entry name" value="ACD_sHsps-like"/>
    <property type="match status" value="1"/>
</dbReference>
<sequence>MMANLEKISEKTETTTGKTGMPVSRPSAGSALDALRWELDRLFDDFRTSTWRRPASRIPGLERLWPRDDTFAVVPAISVVEKDNSYDVVAELPGIDEKDLEIKLSGGVLSIRGEKCEQREDEQKNYHYSERRFGTFMRSLAVPDGVDASKIDASFENGLLTITMPKTVDAQKNEKIIPVKHA</sequence>
<evidence type="ECO:0000256" key="3">
    <source>
        <dbReference type="SAM" id="MobiDB-lite"/>
    </source>
</evidence>
<keyword evidence="6" id="KW-1185">Reference proteome</keyword>
<dbReference type="InterPro" id="IPR008978">
    <property type="entry name" value="HSP20-like_chaperone"/>
</dbReference>
<accession>A0ABQ0PA31</accession>
<dbReference type="Pfam" id="PF00011">
    <property type="entry name" value="HSP20"/>
    <property type="match status" value="1"/>
</dbReference>
<dbReference type="PROSITE" id="PS01031">
    <property type="entry name" value="SHSP"/>
    <property type="match status" value="1"/>
</dbReference>
<comment type="similarity">
    <text evidence="1 2">Belongs to the small heat shock protein (HSP20) family.</text>
</comment>
<keyword evidence="5" id="KW-0346">Stress response</keyword>
<organism evidence="5 6">
    <name type="scientific">Gluconacetobacter sacchari DSM 12717</name>
    <dbReference type="NCBI Taxonomy" id="1307940"/>
    <lineage>
        <taxon>Bacteria</taxon>
        <taxon>Pseudomonadati</taxon>
        <taxon>Pseudomonadota</taxon>
        <taxon>Alphaproteobacteria</taxon>
        <taxon>Acetobacterales</taxon>
        <taxon>Acetobacteraceae</taxon>
        <taxon>Gluconacetobacter</taxon>
    </lineage>
</organism>
<comment type="caution">
    <text evidence="5">The sequence shown here is derived from an EMBL/GenBank/DDBJ whole genome shotgun (WGS) entry which is preliminary data.</text>
</comment>
<dbReference type="EMBL" id="BAQP01000267">
    <property type="protein sequence ID" value="GBQ28583.1"/>
    <property type="molecule type" value="Genomic_DNA"/>
</dbReference>
<dbReference type="InterPro" id="IPR031107">
    <property type="entry name" value="Small_HSP"/>
</dbReference>
<protein>
    <submittedName>
        <fullName evidence="5">Small heat shock protein</fullName>
    </submittedName>
</protein>
<dbReference type="SUPFAM" id="SSF49764">
    <property type="entry name" value="HSP20-like chaperones"/>
    <property type="match status" value="1"/>
</dbReference>
<feature type="domain" description="SHSP" evidence="4">
    <location>
        <begin position="68"/>
        <end position="182"/>
    </location>
</feature>
<feature type="region of interest" description="Disordered" evidence="3">
    <location>
        <begin position="1"/>
        <end position="27"/>
    </location>
</feature>
<evidence type="ECO:0000256" key="1">
    <source>
        <dbReference type="PROSITE-ProRule" id="PRU00285"/>
    </source>
</evidence>
<gene>
    <name evidence="5" type="ORF">AA12717_2998</name>
</gene>
<dbReference type="Proteomes" id="UP001060895">
    <property type="component" value="Unassembled WGS sequence"/>
</dbReference>
<dbReference type="Gene3D" id="2.60.40.790">
    <property type="match status" value="1"/>
</dbReference>
<name>A0ABQ0PA31_9PROT</name>
<dbReference type="PANTHER" id="PTHR11527">
    <property type="entry name" value="HEAT-SHOCK PROTEIN 20 FAMILY MEMBER"/>
    <property type="match status" value="1"/>
</dbReference>
<evidence type="ECO:0000259" key="4">
    <source>
        <dbReference type="PROSITE" id="PS01031"/>
    </source>
</evidence>
<reference evidence="5" key="1">
    <citation type="submission" date="2013-04" db="EMBL/GenBank/DDBJ databases">
        <title>The genome sequencing project of 58 acetic acid bacteria.</title>
        <authorList>
            <person name="Okamoto-Kainuma A."/>
            <person name="Ishikawa M."/>
            <person name="Umino S."/>
            <person name="Koizumi Y."/>
            <person name="Shiwa Y."/>
            <person name="Yoshikawa H."/>
            <person name="Matsutani M."/>
            <person name="Matsushita K."/>
        </authorList>
    </citation>
    <scope>NUCLEOTIDE SEQUENCE</scope>
    <source>
        <strain evidence="5">DSM 12717</strain>
    </source>
</reference>
<proteinExistence type="inferred from homology"/>
<evidence type="ECO:0000313" key="6">
    <source>
        <dbReference type="Proteomes" id="UP001060895"/>
    </source>
</evidence>
<evidence type="ECO:0000313" key="5">
    <source>
        <dbReference type="EMBL" id="GBQ28583.1"/>
    </source>
</evidence>